<evidence type="ECO:0000313" key="3">
    <source>
        <dbReference type="EMBL" id="OGC14453.1"/>
    </source>
</evidence>
<keyword evidence="1" id="KW-0175">Coiled coil</keyword>
<protein>
    <submittedName>
        <fullName evidence="3">Uncharacterized protein</fullName>
    </submittedName>
</protein>
<keyword evidence="2" id="KW-1133">Transmembrane helix</keyword>
<feature type="transmembrane region" description="Helical" evidence="2">
    <location>
        <begin position="41"/>
        <end position="63"/>
    </location>
</feature>
<keyword evidence="2" id="KW-0472">Membrane</keyword>
<gene>
    <name evidence="3" type="ORF">A2290_08520</name>
</gene>
<evidence type="ECO:0000313" key="4">
    <source>
        <dbReference type="Proteomes" id="UP000177905"/>
    </source>
</evidence>
<reference evidence="3 4" key="1">
    <citation type="journal article" date="2016" name="Nat. Commun.">
        <title>Thousands of microbial genomes shed light on interconnected biogeochemical processes in an aquifer system.</title>
        <authorList>
            <person name="Anantharaman K."/>
            <person name="Brown C.T."/>
            <person name="Hug L.A."/>
            <person name="Sharon I."/>
            <person name="Castelle C.J."/>
            <person name="Probst A.J."/>
            <person name="Thomas B.C."/>
            <person name="Singh A."/>
            <person name="Wilkins M.J."/>
            <person name="Karaoz U."/>
            <person name="Brodie E.L."/>
            <person name="Williams K.H."/>
            <person name="Hubbard S.S."/>
            <person name="Banfield J.F."/>
        </authorList>
    </citation>
    <scope>NUCLEOTIDE SEQUENCE [LARGE SCALE GENOMIC DNA]</scope>
</reference>
<sequence length="235" mass="27509">MKLILKIEALFFLVFMFFLSHNAYAVSYDPGIKDVLEGQAFMYNWMFISLGGLIVLGIAVFAVKAHFISLKKKKLKNEEIQEKEASKEVPQLKELEAKLFFTAAELKQKEAENEIFKKELMKMHDIIEERRKNEEMLRKSAIELRREQERVVMEKERLAIELNKKNSPRLFSDIDIEEIIVVEGETSRNLRLKEDMSAQEMSIKRVIEKDEVLNKNKKIKKSKTTGKKVVIKKRG</sequence>
<dbReference type="Proteomes" id="UP000177905">
    <property type="component" value="Unassembled WGS sequence"/>
</dbReference>
<comment type="caution">
    <text evidence="3">The sequence shown here is derived from an EMBL/GenBank/DDBJ whole genome shotgun (WGS) entry which is preliminary data.</text>
</comment>
<feature type="coiled-coil region" evidence="1">
    <location>
        <begin position="68"/>
        <end position="112"/>
    </location>
</feature>
<name>A0A1F4S3Y2_UNCSA</name>
<evidence type="ECO:0000256" key="2">
    <source>
        <dbReference type="SAM" id="Phobius"/>
    </source>
</evidence>
<keyword evidence="2" id="KW-0812">Transmembrane</keyword>
<organism evidence="3 4">
    <name type="scientific">candidate division WOR-1 bacterium RIFOXYB2_FULL_36_35</name>
    <dbReference type="NCBI Taxonomy" id="1802578"/>
    <lineage>
        <taxon>Bacteria</taxon>
        <taxon>Bacillati</taxon>
        <taxon>Saganbacteria</taxon>
    </lineage>
</organism>
<dbReference type="EMBL" id="MEUA01000037">
    <property type="protein sequence ID" value="OGC14453.1"/>
    <property type="molecule type" value="Genomic_DNA"/>
</dbReference>
<dbReference type="AlphaFoldDB" id="A0A1F4S3Y2"/>
<proteinExistence type="predicted"/>
<evidence type="ECO:0000256" key="1">
    <source>
        <dbReference type="SAM" id="Coils"/>
    </source>
</evidence>
<accession>A0A1F4S3Y2</accession>